<keyword evidence="2" id="KW-1185">Reference proteome</keyword>
<proteinExistence type="predicted"/>
<dbReference type="OrthoDB" id="5562739at2759"/>
<reference evidence="2" key="2">
    <citation type="submission" date="2013-04" db="EMBL/GenBank/DDBJ databases">
        <title>Genomic mechanisms accounting for the adaptation to parasitism in nematode-trapping fungi.</title>
        <authorList>
            <person name="Ahren D.G."/>
        </authorList>
    </citation>
    <scope>NUCLEOTIDE SEQUENCE [LARGE SCALE GENOMIC DNA]</scope>
    <source>
        <strain evidence="2">CBS 200.50</strain>
    </source>
</reference>
<dbReference type="STRING" id="1284197.S8AHG0"/>
<organism evidence="1 2">
    <name type="scientific">Dactylellina haptotyla (strain CBS 200.50)</name>
    <name type="common">Nematode-trapping fungus</name>
    <name type="synonym">Monacrosporium haptotylum</name>
    <dbReference type="NCBI Taxonomy" id="1284197"/>
    <lineage>
        <taxon>Eukaryota</taxon>
        <taxon>Fungi</taxon>
        <taxon>Dikarya</taxon>
        <taxon>Ascomycota</taxon>
        <taxon>Pezizomycotina</taxon>
        <taxon>Orbiliomycetes</taxon>
        <taxon>Orbiliales</taxon>
        <taxon>Orbiliaceae</taxon>
        <taxon>Dactylellina</taxon>
    </lineage>
</organism>
<accession>S8AHG0</accession>
<reference evidence="1 2" key="1">
    <citation type="journal article" date="2013" name="PLoS Genet.">
        <title>Genomic mechanisms accounting for the adaptation to parasitism in nematode-trapping fungi.</title>
        <authorList>
            <person name="Meerupati T."/>
            <person name="Andersson K.M."/>
            <person name="Friman E."/>
            <person name="Kumar D."/>
            <person name="Tunlid A."/>
            <person name="Ahren D."/>
        </authorList>
    </citation>
    <scope>NUCLEOTIDE SEQUENCE [LARGE SCALE GENOMIC DNA]</scope>
    <source>
        <strain evidence="1 2">CBS 200.50</strain>
    </source>
</reference>
<comment type="caution">
    <text evidence="1">The sequence shown here is derived from an EMBL/GenBank/DDBJ whole genome shotgun (WGS) entry which is preliminary data.</text>
</comment>
<dbReference type="EMBL" id="AQGS01000291">
    <property type="protein sequence ID" value="EPS40601.1"/>
    <property type="molecule type" value="Genomic_DNA"/>
</dbReference>
<dbReference type="HOGENOM" id="CLU_2209920_0_0_1"/>
<dbReference type="AlphaFoldDB" id="S8AHG0"/>
<dbReference type="Proteomes" id="UP000015100">
    <property type="component" value="Unassembled WGS sequence"/>
</dbReference>
<evidence type="ECO:0000313" key="2">
    <source>
        <dbReference type="Proteomes" id="UP000015100"/>
    </source>
</evidence>
<gene>
    <name evidence="1" type="ORF">H072_5510</name>
</gene>
<name>S8AHG0_DACHA</name>
<protein>
    <submittedName>
        <fullName evidence="1">Uncharacterized protein</fullName>
    </submittedName>
</protein>
<sequence>MAYGSEDSLQIEDSIVQAVKAKQSVIEWQIYIEEGTTRNDRREKLPPIDDAWRLYLVSCKGLPMPPRLSYPDVPVERSDEQIEAASILMELKYGNFKLAESNMNIDI</sequence>
<evidence type="ECO:0000313" key="1">
    <source>
        <dbReference type="EMBL" id="EPS40601.1"/>
    </source>
</evidence>